<accession>A0A183GNE6</accession>
<dbReference type="Proteomes" id="UP000050761">
    <property type="component" value="Unassembled WGS sequence"/>
</dbReference>
<accession>A0A3P8EHJ2</accession>
<dbReference type="EMBL" id="UZAH01036011">
    <property type="protein sequence ID" value="VDP43545.1"/>
    <property type="molecule type" value="Genomic_DNA"/>
</dbReference>
<dbReference type="WBParaSite" id="HPBE_0002421601-mRNA-1">
    <property type="protein sequence ID" value="HPBE_0002421601-mRNA-1"/>
    <property type="gene ID" value="HPBE_0002421601"/>
</dbReference>
<gene>
    <name evidence="2" type="ORF">HPBE_LOCUS24215</name>
</gene>
<evidence type="ECO:0000313" key="4">
    <source>
        <dbReference type="WBParaSite" id="HPBE_0002421601-mRNA-1"/>
    </source>
</evidence>
<feature type="region of interest" description="Disordered" evidence="1">
    <location>
        <begin position="1"/>
        <end position="25"/>
    </location>
</feature>
<evidence type="ECO:0000256" key="1">
    <source>
        <dbReference type="SAM" id="MobiDB-lite"/>
    </source>
</evidence>
<protein>
    <submittedName>
        <fullName evidence="4">ABC transporter ATP-binding protein</fullName>
    </submittedName>
</protein>
<sequence>MSANAAAKLDGCSDGSLSHPPGSRSSRLVLRKLNNEFDLQRDAHIDRIAGDKALVGEKLELDTSALAALS</sequence>
<reference evidence="4" key="2">
    <citation type="submission" date="2019-09" db="UniProtKB">
        <authorList>
            <consortium name="WormBaseParasite"/>
        </authorList>
    </citation>
    <scope>IDENTIFICATION</scope>
</reference>
<keyword evidence="3" id="KW-1185">Reference proteome</keyword>
<evidence type="ECO:0000313" key="2">
    <source>
        <dbReference type="EMBL" id="VDP43545.1"/>
    </source>
</evidence>
<organism evidence="3 4">
    <name type="scientific">Heligmosomoides polygyrus</name>
    <name type="common">Parasitic roundworm</name>
    <dbReference type="NCBI Taxonomy" id="6339"/>
    <lineage>
        <taxon>Eukaryota</taxon>
        <taxon>Metazoa</taxon>
        <taxon>Ecdysozoa</taxon>
        <taxon>Nematoda</taxon>
        <taxon>Chromadorea</taxon>
        <taxon>Rhabditida</taxon>
        <taxon>Rhabditina</taxon>
        <taxon>Rhabditomorpha</taxon>
        <taxon>Strongyloidea</taxon>
        <taxon>Heligmosomidae</taxon>
        <taxon>Heligmosomoides</taxon>
    </lineage>
</organism>
<reference evidence="2 3" key="1">
    <citation type="submission" date="2018-11" db="EMBL/GenBank/DDBJ databases">
        <authorList>
            <consortium name="Pathogen Informatics"/>
        </authorList>
    </citation>
    <scope>NUCLEOTIDE SEQUENCE [LARGE SCALE GENOMIC DNA]</scope>
</reference>
<name>A0A183GNE6_HELPZ</name>
<evidence type="ECO:0000313" key="3">
    <source>
        <dbReference type="Proteomes" id="UP000050761"/>
    </source>
</evidence>
<proteinExistence type="predicted"/>
<dbReference type="AlphaFoldDB" id="A0A183GNE6"/>